<reference evidence="2" key="1">
    <citation type="submission" date="2018-06" db="EMBL/GenBank/DDBJ databases">
        <authorList>
            <person name="Zhirakovskaya E."/>
        </authorList>
    </citation>
    <scope>NUCLEOTIDE SEQUENCE</scope>
</reference>
<dbReference type="Pfam" id="PF07295">
    <property type="entry name" value="DUF1451"/>
    <property type="match status" value="1"/>
</dbReference>
<dbReference type="EMBL" id="UOFI01000115">
    <property type="protein sequence ID" value="VAW68124.1"/>
    <property type="molecule type" value="Genomic_DNA"/>
</dbReference>
<evidence type="ECO:0000256" key="1">
    <source>
        <dbReference type="SAM" id="Coils"/>
    </source>
</evidence>
<evidence type="ECO:0000313" key="2">
    <source>
        <dbReference type="EMBL" id="VAW68124.1"/>
    </source>
</evidence>
<organism evidence="2">
    <name type="scientific">hydrothermal vent metagenome</name>
    <dbReference type="NCBI Taxonomy" id="652676"/>
    <lineage>
        <taxon>unclassified sequences</taxon>
        <taxon>metagenomes</taxon>
        <taxon>ecological metagenomes</taxon>
    </lineage>
</organism>
<keyword evidence="1" id="KW-0175">Coiled coil</keyword>
<accession>A0A3B0YH26</accession>
<evidence type="ECO:0008006" key="3">
    <source>
        <dbReference type="Google" id="ProtNLM"/>
    </source>
</evidence>
<dbReference type="InterPro" id="IPR009912">
    <property type="entry name" value="DUF1451"/>
</dbReference>
<name>A0A3B0YH26_9ZZZZ</name>
<protein>
    <recommendedName>
        <fullName evidence="3">Zinc ribbon-containing protein</fullName>
    </recommendedName>
</protein>
<sequence>MSNPPHHDPIDILGEIYEKMYEQVADNLKHAKDISINVLHKAIEEAEEKISELEEISKEDARQLSDWLKRDLYDAANYLANTEYELKDWLGFETTLLETYAQYLLEKAADPTTVELLALKENARKAGIYKTGEIAGPGTLICDQCGEVLHFHKTAKVPPCPKCHVSQFHRKIN</sequence>
<dbReference type="AlphaFoldDB" id="A0A3B0YH26"/>
<proteinExistence type="predicted"/>
<feature type="coiled-coil region" evidence="1">
    <location>
        <begin position="36"/>
        <end position="63"/>
    </location>
</feature>
<gene>
    <name evidence="2" type="ORF">MNBD_GAMMA09-2434</name>
</gene>